<feature type="transmembrane region" description="Helical" evidence="6">
    <location>
        <begin position="627"/>
        <end position="646"/>
    </location>
</feature>
<evidence type="ECO:0000256" key="1">
    <source>
        <dbReference type="ARBA" id="ARBA00004651"/>
    </source>
</evidence>
<dbReference type="InterPro" id="IPR001036">
    <property type="entry name" value="Acrflvin-R"/>
</dbReference>
<dbReference type="RefSeq" id="WP_172988972.1">
    <property type="nucleotide sequence ID" value="NZ_CP054038.1"/>
</dbReference>
<feature type="domain" description="SSD" evidence="7">
    <location>
        <begin position="200"/>
        <end position="333"/>
    </location>
</feature>
<sequence>MSTLLYSLGRWSYRHPWRVLIGWILLLAIAGGSAGIFMKGTDNSFSIPGTEAQEGIEMLDRTFPQASGTSAQLIIVAAEGDSVADDPYAGEIADTIAAFEDLDGVLAVTDPFDEMVSGLVSDDESAAIIRLQFDGSPTDISDETKDTLDGVAADMGESLPAGSEVAIGGDLYSTSVPGLTITEAIGVLIALFVLIITFRSLSVAFFPLISALIGVALAIALIFVSTAFATISSTTPMLAIMLGLAVGIDYALFIVARHQDQVRVGVEPEESAARATGTAGSAVVFAGVTVLIALVGLSFAGIPFLTTMGIAAAVAVAIAVVVAVTLTPALLGFAKGRVAGWGRVARAGVPVRRRRTAVAAADAADDAAELEPTEGVDAAPAAPAEPAVHATPAKTNPWVRLVTKHPIVTTVAVIVGLGVMAVPATSLTLALPNAGMQPESSQARVAYDLTAAHFGPGENGPLIMAGTIVTSTDPLGLMDDLAAEIEKVPGVKEVALATPNMTADTGLIQIVPETAPDDPATADLVRALRALAPELNDEYGVDLKVTGFTAVGIDISDRLGAALVPFGIFVVGLSLVLLMIVFRSIWVPLKAAAGYLLSVLAAFGVVAVVFEWGWFADLLHVDKTGPVISFMPIILMGVLFGLAMDYEVFLVSRMREDYVHALRAARATGEAFSRRRVAIDAVRSGFTASARVVTAAAVIMFAVFAAFVPEGDSSIKPIALGLAVGIAVDAFIVRMTLVPAVMALLGDRAWSMPQWLDRVLPHFDIEGEAVERELALSSWPEPNTTAAVVGEGVAVRADGGRTVGEVTLFDGADFRVERGGTLLVTGETLATRAFALTVAGRLQPDDGRLRVAGHLLPGRAAWVRGHVGLAMLRGSEDPLKDLRHALSGNTALVVVDGLDALDTGERDQAAALLRDAASRRRERRGDATSRLTVVVTARSEGAALGLLADAHRPDVAALALRTHTYSSADATPEVIA</sequence>
<evidence type="ECO:0000259" key="7">
    <source>
        <dbReference type="PROSITE" id="PS50156"/>
    </source>
</evidence>
<accession>A0A7D4Q0Z6</accession>
<protein>
    <submittedName>
        <fullName evidence="8">MMPL family transporter</fullName>
    </submittedName>
</protein>
<dbReference type="InterPro" id="IPR004869">
    <property type="entry name" value="MMPL_dom"/>
</dbReference>
<feature type="transmembrane region" description="Helical" evidence="6">
    <location>
        <begin position="407"/>
        <end position="431"/>
    </location>
</feature>
<keyword evidence="5 6" id="KW-0472">Membrane</keyword>
<feature type="transmembrane region" description="Helical" evidence="6">
    <location>
        <begin position="205"/>
        <end position="231"/>
    </location>
</feature>
<feature type="transmembrane region" description="Helical" evidence="6">
    <location>
        <begin position="308"/>
        <end position="333"/>
    </location>
</feature>
<dbReference type="GO" id="GO:0005886">
    <property type="term" value="C:plasma membrane"/>
    <property type="evidence" value="ECO:0007669"/>
    <property type="project" value="UniProtKB-SubCell"/>
</dbReference>
<keyword evidence="2" id="KW-1003">Cell membrane</keyword>
<dbReference type="PANTHER" id="PTHR33406:SF13">
    <property type="entry name" value="MEMBRANE PROTEIN YDFJ"/>
    <property type="match status" value="1"/>
</dbReference>
<dbReference type="EMBL" id="CP054038">
    <property type="protein sequence ID" value="QKJ18531.1"/>
    <property type="molecule type" value="Genomic_DNA"/>
</dbReference>
<organism evidence="8 9">
    <name type="scientific">Microbacterium hominis</name>
    <dbReference type="NCBI Taxonomy" id="162426"/>
    <lineage>
        <taxon>Bacteria</taxon>
        <taxon>Bacillati</taxon>
        <taxon>Actinomycetota</taxon>
        <taxon>Actinomycetes</taxon>
        <taxon>Micrococcales</taxon>
        <taxon>Microbacteriaceae</taxon>
        <taxon>Microbacterium</taxon>
    </lineage>
</organism>
<proteinExistence type="predicted"/>
<feature type="transmembrane region" description="Helical" evidence="6">
    <location>
        <begin position="237"/>
        <end position="256"/>
    </location>
</feature>
<keyword evidence="3 6" id="KW-0812">Transmembrane</keyword>
<feature type="transmembrane region" description="Helical" evidence="6">
    <location>
        <begin position="277"/>
        <end position="302"/>
    </location>
</feature>
<dbReference type="PRINTS" id="PR00702">
    <property type="entry name" value="ACRIFLAVINRP"/>
</dbReference>
<comment type="subcellular location">
    <subcellularLocation>
        <location evidence="1">Cell membrane</location>
        <topology evidence="1">Multi-pass membrane protein</topology>
    </subcellularLocation>
</comment>
<dbReference type="Pfam" id="PF03176">
    <property type="entry name" value="MMPL"/>
    <property type="match status" value="2"/>
</dbReference>
<evidence type="ECO:0000256" key="4">
    <source>
        <dbReference type="ARBA" id="ARBA00022989"/>
    </source>
</evidence>
<reference evidence="8 9" key="1">
    <citation type="submission" date="2020-05" db="EMBL/GenBank/DDBJ databases">
        <title>Strain PA2F3 complete genome.</title>
        <authorList>
            <person name="Kim Y.-S."/>
            <person name="Kim S.-J."/>
            <person name="Jung H.-k."/>
            <person name="Kim S.-E."/>
            <person name="Kim K.-H."/>
        </authorList>
    </citation>
    <scope>NUCLEOTIDE SEQUENCE [LARGE SCALE GENOMIC DNA]</scope>
    <source>
        <strain evidence="8 9">PA2F3</strain>
    </source>
</reference>
<feature type="transmembrane region" description="Helical" evidence="6">
    <location>
        <begin position="562"/>
        <end position="582"/>
    </location>
</feature>
<name>A0A7D4Q0Z6_9MICO</name>
<feature type="transmembrane region" description="Helical" evidence="6">
    <location>
        <begin position="594"/>
        <end position="615"/>
    </location>
</feature>
<dbReference type="Gene3D" id="1.20.1640.10">
    <property type="entry name" value="Multidrug efflux transporter AcrB transmembrane domain"/>
    <property type="match status" value="2"/>
</dbReference>
<feature type="transmembrane region" description="Helical" evidence="6">
    <location>
        <begin position="720"/>
        <end position="745"/>
    </location>
</feature>
<evidence type="ECO:0000256" key="2">
    <source>
        <dbReference type="ARBA" id="ARBA00022475"/>
    </source>
</evidence>
<dbReference type="PANTHER" id="PTHR33406">
    <property type="entry name" value="MEMBRANE PROTEIN MJ1562-RELATED"/>
    <property type="match status" value="1"/>
</dbReference>
<evidence type="ECO:0000313" key="8">
    <source>
        <dbReference type="EMBL" id="QKJ18531.1"/>
    </source>
</evidence>
<feature type="transmembrane region" description="Helical" evidence="6">
    <location>
        <begin position="20"/>
        <end position="38"/>
    </location>
</feature>
<dbReference type="Proteomes" id="UP000502498">
    <property type="component" value="Chromosome"/>
</dbReference>
<gene>
    <name evidence="8" type="ORF">HQM25_03450</name>
</gene>
<dbReference type="InterPro" id="IPR000731">
    <property type="entry name" value="SSD"/>
</dbReference>
<dbReference type="AlphaFoldDB" id="A0A7D4Q0Z6"/>
<evidence type="ECO:0000256" key="5">
    <source>
        <dbReference type="ARBA" id="ARBA00023136"/>
    </source>
</evidence>
<evidence type="ECO:0000256" key="3">
    <source>
        <dbReference type="ARBA" id="ARBA00022692"/>
    </source>
</evidence>
<dbReference type="GO" id="GO:0022857">
    <property type="term" value="F:transmembrane transporter activity"/>
    <property type="evidence" value="ECO:0007669"/>
    <property type="project" value="InterPro"/>
</dbReference>
<dbReference type="PROSITE" id="PS50156">
    <property type="entry name" value="SSD"/>
    <property type="match status" value="1"/>
</dbReference>
<evidence type="ECO:0000256" key="6">
    <source>
        <dbReference type="SAM" id="Phobius"/>
    </source>
</evidence>
<dbReference type="InterPro" id="IPR050545">
    <property type="entry name" value="Mycobact_MmpL"/>
</dbReference>
<feature type="transmembrane region" description="Helical" evidence="6">
    <location>
        <begin position="684"/>
        <end position="708"/>
    </location>
</feature>
<keyword evidence="4 6" id="KW-1133">Transmembrane helix</keyword>
<evidence type="ECO:0000313" key="9">
    <source>
        <dbReference type="Proteomes" id="UP000502498"/>
    </source>
</evidence>
<feature type="transmembrane region" description="Helical" evidence="6">
    <location>
        <begin position="179"/>
        <end position="198"/>
    </location>
</feature>
<dbReference type="SUPFAM" id="SSF82866">
    <property type="entry name" value="Multidrug efflux transporter AcrB transmembrane domain"/>
    <property type="match status" value="2"/>
</dbReference>